<sequence>MMFFKFHQSAATILYWNPGEIIVAICGGVNSESITHQFRQVLEALRHMILHGPGDVGEAVGTRVLVGESSAQPRITSCAWTPSKKNRRRRGKQRLRSVRGGPRIHPTTRDNRRTPILFACSFEEAIRRTVAEIMRSLGLELRDLDWDWELSPCRRILLRGPNGKVHSSLQELELRNPMDGIQ</sequence>
<gene>
    <name evidence="2" type="ORF">HAX54_049734</name>
</gene>
<dbReference type="Proteomes" id="UP000823775">
    <property type="component" value="Unassembled WGS sequence"/>
</dbReference>
<organism evidence="2 3">
    <name type="scientific">Datura stramonium</name>
    <name type="common">Jimsonweed</name>
    <name type="synonym">Common thornapple</name>
    <dbReference type="NCBI Taxonomy" id="4076"/>
    <lineage>
        <taxon>Eukaryota</taxon>
        <taxon>Viridiplantae</taxon>
        <taxon>Streptophyta</taxon>
        <taxon>Embryophyta</taxon>
        <taxon>Tracheophyta</taxon>
        <taxon>Spermatophyta</taxon>
        <taxon>Magnoliopsida</taxon>
        <taxon>eudicotyledons</taxon>
        <taxon>Gunneridae</taxon>
        <taxon>Pentapetalae</taxon>
        <taxon>asterids</taxon>
        <taxon>lamiids</taxon>
        <taxon>Solanales</taxon>
        <taxon>Solanaceae</taxon>
        <taxon>Solanoideae</taxon>
        <taxon>Datureae</taxon>
        <taxon>Datura</taxon>
    </lineage>
</organism>
<feature type="region of interest" description="Disordered" evidence="1">
    <location>
        <begin position="83"/>
        <end position="110"/>
    </location>
</feature>
<evidence type="ECO:0000256" key="1">
    <source>
        <dbReference type="SAM" id="MobiDB-lite"/>
    </source>
</evidence>
<keyword evidence="3" id="KW-1185">Reference proteome</keyword>
<dbReference type="EMBL" id="JACEIK010008505">
    <property type="protein sequence ID" value="MCE3051401.1"/>
    <property type="molecule type" value="Genomic_DNA"/>
</dbReference>
<evidence type="ECO:0000313" key="3">
    <source>
        <dbReference type="Proteomes" id="UP000823775"/>
    </source>
</evidence>
<accession>A0ABS8WN95</accession>
<protein>
    <submittedName>
        <fullName evidence="2">Uncharacterized protein</fullName>
    </submittedName>
</protein>
<feature type="compositionally biased region" description="Basic residues" evidence="1">
    <location>
        <begin position="84"/>
        <end position="97"/>
    </location>
</feature>
<comment type="caution">
    <text evidence="2">The sequence shown here is derived from an EMBL/GenBank/DDBJ whole genome shotgun (WGS) entry which is preliminary data.</text>
</comment>
<name>A0ABS8WN95_DATST</name>
<evidence type="ECO:0000313" key="2">
    <source>
        <dbReference type="EMBL" id="MCE3051401.1"/>
    </source>
</evidence>
<reference evidence="2 3" key="1">
    <citation type="journal article" date="2021" name="BMC Genomics">
        <title>Datura genome reveals duplications of psychoactive alkaloid biosynthetic genes and high mutation rate following tissue culture.</title>
        <authorList>
            <person name="Rajewski A."/>
            <person name="Carter-House D."/>
            <person name="Stajich J."/>
            <person name="Litt A."/>
        </authorList>
    </citation>
    <scope>NUCLEOTIDE SEQUENCE [LARGE SCALE GENOMIC DNA]</scope>
    <source>
        <strain evidence="2">AR-01</strain>
    </source>
</reference>
<proteinExistence type="predicted"/>